<dbReference type="RefSeq" id="WP_098702746.1">
    <property type="nucleotide sequence ID" value="NZ_NJGI01000001.1"/>
</dbReference>
<dbReference type="GO" id="GO:0051607">
    <property type="term" value="P:defense response to virus"/>
    <property type="evidence" value="ECO:0007669"/>
    <property type="project" value="UniProtKB-KW"/>
</dbReference>
<dbReference type="AlphaFoldDB" id="A0A2B7YP02"/>
<dbReference type="PANTHER" id="PTHR35579">
    <property type="entry name" value="CRISPR SYSTEM CMS ENDORIBONUCLEASE CSM3"/>
    <property type="match status" value="1"/>
</dbReference>
<dbReference type="InterPro" id="IPR052216">
    <property type="entry name" value="CRISPR_Csm3_endoribonuclease"/>
</dbReference>
<protein>
    <recommendedName>
        <fullName evidence="2">CRISPR type III-associated protein domain-containing protein</fullName>
    </recommendedName>
</protein>
<dbReference type="CDD" id="cd09726">
    <property type="entry name" value="RAMP_I_III"/>
    <property type="match status" value="1"/>
</dbReference>
<dbReference type="Proteomes" id="UP000222862">
    <property type="component" value="Unassembled WGS sequence"/>
</dbReference>
<reference evidence="3 4" key="1">
    <citation type="submission" date="2017-06" db="EMBL/GenBank/DDBJ databases">
        <title>Genome sequencing of Fusobacterium nucleatum subsp. polymorphum KCOM 1232 (=ChDC F37).</title>
        <authorList>
            <person name="Kook J.-K."/>
            <person name="Park S.-N."/>
            <person name="Lim Y.K."/>
            <person name="Roh H."/>
        </authorList>
    </citation>
    <scope>NUCLEOTIDE SEQUENCE [LARGE SCALE GENOMIC DNA]</scope>
    <source>
        <strain evidence="4">KCOM 1232 ( ChDC F37)</strain>
    </source>
</reference>
<accession>A0A2B7YP02</accession>
<gene>
    <name evidence="3" type="ORF">RN96_06345</name>
</gene>
<proteinExistence type="predicted"/>
<sequence length="542" mass="62476">MKINYTVKLLLPAITASLGTIGKDIDVEIKRDKQGNPFFSGKHIKGILRERVLQFKNALNEEASSFIKKYFGEEGNYLENNDFSKIIFSNLTLKKDKGEKTGNRHGIRIDRRTRTTIPQSLFNYEFLRENNEFEGELVFKDDINKEDLKFILASLFHLNFIGGFKSRGLGKIEVLIDGKDINDLEKIINNLKKDDKKINKDKINNDLIKYSYTLTFDEPLILKARELGNYVEVKKYLQGSTIRGALIELFVKNGIELDKILKIKASDAIKDKVSLASLFKTKYQINGEDKKIDKAQTTIIEVDGVKLERYSKQDFSIVGNEVSVKINPKTKSVESGLLFNSEYLSSYEKDEDKNFKKIELMGDVELPKDLINKNQVYTIYLGKLKTKGFGKAKITFKDYIETKEDIVLRIDKFNEDIPKDEKEELNNKTLITFDLQSDMVLAFNDIYNAQEQFKILANLSDKFEFNYSRSFVNTAKLEGYNIINNIRKIDELVFSRGSVFTFEVENYKEELELLKKIEEKGLGLRKNEGFGRVKICSSRGNN</sequence>
<dbReference type="Pfam" id="PF03787">
    <property type="entry name" value="RAMPs"/>
    <property type="match status" value="1"/>
</dbReference>
<organism evidence="3 4">
    <name type="scientific">Fusobacterium nucleatum subsp. polymorphum</name>
    <name type="common">Fusobacterium polymorphum</name>
    <dbReference type="NCBI Taxonomy" id="76857"/>
    <lineage>
        <taxon>Bacteria</taxon>
        <taxon>Fusobacteriati</taxon>
        <taxon>Fusobacteriota</taxon>
        <taxon>Fusobacteriia</taxon>
        <taxon>Fusobacteriales</taxon>
        <taxon>Fusobacteriaceae</taxon>
        <taxon>Fusobacterium</taxon>
    </lineage>
</organism>
<feature type="domain" description="CRISPR type III-associated protein" evidence="2">
    <location>
        <begin position="26"/>
        <end position="173"/>
    </location>
</feature>
<evidence type="ECO:0000313" key="4">
    <source>
        <dbReference type="Proteomes" id="UP000222862"/>
    </source>
</evidence>
<evidence type="ECO:0000313" key="3">
    <source>
        <dbReference type="EMBL" id="PGH22713.1"/>
    </source>
</evidence>
<dbReference type="PANTHER" id="PTHR35579:SF3">
    <property type="entry name" value="CRISPR SYSTEM CMS ENDORIBONUCLEASE CSM3"/>
    <property type="match status" value="1"/>
</dbReference>
<dbReference type="InterPro" id="IPR005537">
    <property type="entry name" value="RAMP_III_fam"/>
</dbReference>
<name>A0A2B7YP02_FUSNP</name>
<evidence type="ECO:0000256" key="1">
    <source>
        <dbReference type="ARBA" id="ARBA00023118"/>
    </source>
</evidence>
<comment type="caution">
    <text evidence="3">The sequence shown here is derived from an EMBL/GenBank/DDBJ whole genome shotgun (WGS) entry which is preliminary data.</text>
</comment>
<keyword evidence="1" id="KW-0051">Antiviral defense</keyword>
<dbReference type="EMBL" id="NJGI01000001">
    <property type="protein sequence ID" value="PGH22713.1"/>
    <property type="molecule type" value="Genomic_DNA"/>
</dbReference>
<evidence type="ECO:0000259" key="2">
    <source>
        <dbReference type="Pfam" id="PF03787"/>
    </source>
</evidence>